<dbReference type="GO" id="GO:0005509">
    <property type="term" value="F:calcium ion binding"/>
    <property type="evidence" value="ECO:0007669"/>
    <property type="project" value="InterPro"/>
</dbReference>
<dbReference type="FunFam" id="1.10.238.10:FF:000178">
    <property type="entry name" value="Calmodulin-2 A"/>
    <property type="match status" value="1"/>
</dbReference>
<dbReference type="InterPro" id="IPR018247">
    <property type="entry name" value="EF_Hand_1_Ca_BS"/>
</dbReference>
<feature type="domain" description="EF-hand" evidence="5">
    <location>
        <begin position="351"/>
        <end position="386"/>
    </location>
</feature>
<reference evidence="6 7" key="1">
    <citation type="journal article" date="2020" name="Mol. Plant">
        <title>The Chromosome-Based Rubber Tree Genome Provides New Insights into Spurge Genome Evolution and Rubber Biosynthesis.</title>
        <authorList>
            <person name="Liu J."/>
            <person name="Shi C."/>
            <person name="Shi C.C."/>
            <person name="Li W."/>
            <person name="Zhang Q.J."/>
            <person name="Zhang Y."/>
            <person name="Li K."/>
            <person name="Lu H.F."/>
            <person name="Shi C."/>
            <person name="Zhu S.T."/>
            <person name="Xiao Z.Y."/>
            <person name="Nan H."/>
            <person name="Yue Y."/>
            <person name="Zhu X.G."/>
            <person name="Wu Y."/>
            <person name="Hong X.N."/>
            <person name="Fan G.Y."/>
            <person name="Tong Y."/>
            <person name="Zhang D."/>
            <person name="Mao C.L."/>
            <person name="Liu Y.L."/>
            <person name="Hao S.J."/>
            <person name="Liu W.Q."/>
            <person name="Lv M.Q."/>
            <person name="Zhang H.B."/>
            <person name="Liu Y."/>
            <person name="Hu-Tang G.R."/>
            <person name="Wang J.P."/>
            <person name="Wang J.H."/>
            <person name="Sun Y.H."/>
            <person name="Ni S.B."/>
            <person name="Chen W.B."/>
            <person name="Zhang X.C."/>
            <person name="Jiao Y.N."/>
            <person name="Eichler E.E."/>
            <person name="Li G.H."/>
            <person name="Liu X."/>
            <person name="Gao L.Z."/>
        </authorList>
    </citation>
    <scope>NUCLEOTIDE SEQUENCE [LARGE SCALE GENOMIC DNA]</scope>
    <source>
        <strain evidence="7">cv. GT1</strain>
        <tissue evidence="6">Leaf</tissue>
    </source>
</reference>
<keyword evidence="4" id="KW-1133">Transmembrane helix</keyword>
<dbReference type="SMART" id="SM00054">
    <property type="entry name" value="EFh"/>
    <property type="match status" value="2"/>
</dbReference>
<dbReference type="Gene3D" id="1.10.238.10">
    <property type="entry name" value="EF-hand"/>
    <property type="match status" value="1"/>
</dbReference>
<dbReference type="Pfam" id="PF10551">
    <property type="entry name" value="MULE"/>
    <property type="match status" value="1"/>
</dbReference>
<dbReference type="InterPro" id="IPR002048">
    <property type="entry name" value="EF_hand_dom"/>
</dbReference>
<feature type="transmembrane region" description="Helical" evidence="4">
    <location>
        <begin position="191"/>
        <end position="210"/>
    </location>
</feature>
<dbReference type="InterPro" id="IPR018289">
    <property type="entry name" value="MULE_transposase_dom"/>
</dbReference>
<organism evidence="6 7">
    <name type="scientific">Hevea brasiliensis</name>
    <name type="common">Para rubber tree</name>
    <name type="synonym">Siphonia brasiliensis</name>
    <dbReference type="NCBI Taxonomy" id="3981"/>
    <lineage>
        <taxon>Eukaryota</taxon>
        <taxon>Viridiplantae</taxon>
        <taxon>Streptophyta</taxon>
        <taxon>Embryophyta</taxon>
        <taxon>Tracheophyta</taxon>
        <taxon>Spermatophyta</taxon>
        <taxon>Magnoliopsida</taxon>
        <taxon>eudicotyledons</taxon>
        <taxon>Gunneridae</taxon>
        <taxon>Pentapetalae</taxon>
        <taxon>rosids</taxon>
        <taxon>fabids</taxon>
        <taxon>Malpighiales</taxon>
        <taxon>Euphorbiaceae</taxon>
        <taxon>Crotonoideae</taxon>
        <taxon>Micrandreae</taxon>
        <taxon>Hevea</taxon>
    </lineage>
</organism>
<dbReference type="EMBL" id="JAAGAX010000003">
    <property type="protein sequence ID" value="KAF2321195.1"/>
    <property type="molecule type" value="Genomic_DNA"/>
</dbReference>
<keyword evidence="2" id="KW-0106">Calcium</keyword>
<feature type="domain" description="EF-hand" evidence="5">
    <location>
        <begin position="387"/>
        <end position="422"/>
    </location>
</feature>
<keyword evidence="4" id="KW-0812">Transmembrane</keyword>
<keyword evidence="4" id="KW-0472">Membrane</keyword>
<gene>
    <name evidence="6" type="ORF">GH714_035312</name>
</gene>
<evidence type="ECO:0000256" key="2">
    <source>
        <dbReference type="ARBA" id="ARBA00022837"/>
    </source>
</evidence>
<dbReference type="Proteomes" id="UP000467840">
    <property type="component" value="Chromosome 10"/>
</dbReference>
<accession>A0A6A6N8M2</accession>
<dbReference type="PROSITE" id="PS00018">
    <property type="entry name" value="EF_HAND_1"/>
    <property type="match status" value="2"/>
</dbReference>
<keyword evidence="7" id="KW-1185">Reference proteome</keyword>
<evidence type="ECO:0000256" key="3">
    <source>
        <dbReference type="SAM" id="MobiDB-lite"/>
    </source>
</evidence>
<feature type="compositionally biased region" description="Low complexity" evidence="3">
    <location>
        <begin position="337"/>
        <end position="347"/>
    </location>
</feature>
<evidence type="ECO:0000256" key="4">
    <source>
        <dbReference type="SAM" id="Phobius"/>
    </source>
</evidence>
<evidence type="ECO:0000256" key="1">
    <source>
        <dbReference type="ARBA" id="ARBA00022737"/>
    </source>
</evidence>
<dbReference type="AlphaFoldDB" id="A0A6A6N8M2"/>
<dbReference type="PANTHER" id="PTHR47718">
    <property type="entry name" value="OS01G0519700 PROTEIN"/>
    <property type="match status" value="1"/>
</dbReference>
<evidence type="ECO:0000313" key="7">
    <source>
        <dbReference type="Proteomes" id="UP000467840"/>
    </source>
</evidence>
<dbReference type="CDD" id="cd00051">
    <property type="entry name" value="EFh"/>
    <property type="match status" value="2"/>
</dbReference>
<name>A0A6A6N8M2_HEVBR</name>
<feature type="transmembrane region" description="Helical" evidence="4">
    <location>
        <begin position="231"/>
        <end position="255"/>
    </location>
</feature>
<dbReference type="Pfam" id="PF13499">
    <property type="entry name" value="EF-hand_7"/>
    <property type="match status" value="1"/>
</dbReference>
<dbReference type="SUPFAM" id="SSF47473">
    <property type="entry name" value="EF-hand"/>
    <property type="match status" value="1"/>
</dbReference>
<feature type="domain" description="EF-hand" evidence="5">
    <location>
        <begin position="426"/>
        <end position="441"/>
    </location>
</feature>
<protein>
    <recommendedName>
        <fullName evidence="5">EF-hand domain-containing protein</fullName>
    </recommendedName>
</protein>
<dbReference type="Pfam" id="PF13202">
    <property type="entry name" value="EF-hand_5"/>
    <property type="match status" value="1"/>
</dbReference>
<evidence type="ECO:0000313" key="6">
    <source>
        <dbReference type="EMBL" id="KAF2321195.1"/>
    </source>
</evidence>
<proteinExistence type="predicted"/>
<evidence type="ECO:0000259" key="5">
    <source>
        <dbReference type="PROSITE" id="PS50222"/>
    </source>
</evidence>
<dbReference type="GO" id="GO:0043226">
    <property type="term" value="C:organelle"/>
    <property type="evidence" value="ECO:0007669"/>
    <property type="project" value="UniProtKB-ARBA"/>
</dbReference>
<dbReference type="PANTHER" id="PTHR47718:SF13">
    <property type="entry name" value="OS09G0290500 PROTEIN"/>
    <property type="match status" value="1"/>
</dbReference>
<sequence length="441" mass="49155">MRAHGSIPSAIKRRLEAHDIAGIRPTRSVRLLEVQAGGLEKLSCLPRIAFASIVGVNHHSQAILLGSALISHEDAKTFKWVFSTWLAAMGSRAPNAIMTDQCESMKSTIREVMPNTTHKFCIWHILCEVPEKPRGVQDRRLSTRTHIPRWFHFASAAADAGSIRIGQESDRTASVPPDVPPPPLRGGKLEVVAAAVALGIVGKWFMSGLGSAEVAKALDMSAIIIKEGKRLFASVYLALGLAIFKHSIMVIIIFIHCDESWDWSVECFIDIGVKFRDEKCLTMSFACLIKCFKKLKRKQRLHTEMQNISFLEFQYKLSRSKLLRRPSRLFSSRDRQSSSTSRTSTPPTLQPNLSEMRQVFNKFDSNKDGKISQQEYKATLRALGQENMIGEVPKIFQVVDMDGDGFIDFTEFVEAQKKGGGIKTTDIQGAFQAFDVNGDGK</sequence>
<feature type="region of interest" description="Disordered" evidence="3">
    <location>
        <begin position="329"/>
        <end position="351"/>
    </location>
</feature>
<comment type="caution">
    <text evidence="6">The sequence shown here is derived from an EMBL/GenBank/DDBJ whole genome shotgun (WGS) entry which is preliminary data.</text>
</comment>
<dbReference type="InterPro" id="IPR011992">
    <property type="entry name" value="EF-hand-dom_pair"/>
</dbReference>
<keyword evidence="1" id="KW-0677">Repeat</keyword>
<dbReference type="PROSITE" id="PS50222">
    <property type="entry name" value="EF_HAND_2"/>
    <property type="match status" value="3"/>
</dbReference>